<keyword evidence="1" id="KW-0067">ATP-binding</keyword>
<comment type="caution">
    <text evidence="3">The sequence shown here is derived from an EMBL/GenBank/DDBJ whole genome shotgun (WGS) entry which is preliminary data.</text>
</comment>
<dbReference type="GO" id="GO:0006310">
    <property type="term" value="P:DNA recombination"/>
    <property type="evidence" value="ECO:0007669"/>
    <property type="project" value="UniProtKB-KW"/>
</dbReference>
<sequence length="369" mass="40581">MVDGPCGPGYEASPCCQNGAPFSKGFPKTFGDETQTDQGRANDAIWGTVRAPYFMSEDILYTAQQQCPSAKLGYTNLNYNREFIQVEDIVLEMGGAALTTYGLPPPVRDGTADLSPEILRESSYCTADLDQYRGGIFFLDAPDGTGITFITEMRRHGDHPGLQPHCFQSDGRRTLFLDFRDFGQALPVIPKKTRAKAVPACLKSSNLCAHVQSLHLTTNMLAHTTGDNGSADFSRGPLAFGEGRTPSDAEHYINVGTLCSVVDTHQQLRDAVFPHLTANYNDLDWLSHTATSVIFVSHCYYTAPDKHFLPPALGVFALLLDFSVKPSRLLPLSSPLHHDHLRCERINNCVKRPPVKCIADAAFIPNIFE</sequence>
<comment type="catalytic activity">
    <reaction evidence="1">
        <text>ATP + H2O = ADP + phosphate + H(+)</text>
        <dbReference type="Rhea" id="RHEA:13065"/>
        <dbReference type="ChEBI" id="CHEBI:15377"/>
        <dbReference type="ChEBI" id="CHEBI:15378"/>
        <dbReference type="ChEBI" id="CHEBI:30616"/>
        <dbReference type="ChEBI" id="CHEBI:43474"/>
        <dbReference type="ChEBI" id="CHEBI:456216"/>
        <dbReference type="EC" id="5.6.2.3"/>
    </reaction>
</comment>
<keyword evidence="1" id="KW-0547">Nucleotide-binding</keyword>
<dbReference type="GO" id="GO:0043139">
    <property type="term" value="F:5'-3' DNA helicase activity"/>
    <property type="evidence" value="ECO:0007669"/>
    <property type="project" value="UniProtKB-EC"/>
</dbReference>
<keyword evidence="1" id="KW-0233">DNA recombination</keyword>
<keyword evidence="1" id="KW-0347">Helicase</keyword>
<accession>A0A812C0C2</accession>
<comment type="cofactor">
    <cofactor evidence="1">
        <name>Mg(2+)</name>
        <dbReference type="ChEBI" id="CHEBI:18420"/>
    </cofactor>
</comment>
<evidence type="ECO:0000313" key="4">
    <source>
        <dbReference type="Proteomes" id="UP000597762"/>
    </source>
</evidence>
<dbReference type="OrthoDB" id="6155655at2759"/>
<evidence type="ECO:0000256" key="1">
    <source>
        <dbReference type="RuleBase" id="RU363044"/>
    </source>
</evidence>
<proteinExistence type="inferred from homology"/>
<keyword evidence="4" id="KW-1185">Reference proteome</keyword>
<protein>
    <recommendedName>
        <fullName evidence="1">ATP-dependent DNA helicase</fullName>
        <ecNumber evidence="1">5.6.2.3</ecNumber>
    </recommendedName>
</protein>
<evidence type="ECO:0000259" key="2">
    <source>
        <dbReference type="Pfam" id="PF05970"/>
    </source>
</evidence>
<dbReference type="InterPro" id="IPR010285">
    <property type="entry name" value="DNA_helicase_pif1-like_DEAD"/>
</dbReference>
<dbReference type="GO" id="GO:0000723">
    <property type="term" value="P:telomere maintenance"/>
    <property type="evidence" value="ECO:0007669"/>
    <property type="project" value="InterPro"/>
</dbReference>
<keyword evidence="1" id="KW-0234">DNA repair</keyword>
<comment type="similarity">
    <text evidence="1">Belongs to the helicase family.</text>
</comment>
<name>A0A812C0C2_ACAPH</name>
<keyword evidence="1" id="KW-0378">Hydrolase</keyword>
<dbReference type="AlphaFoldDB" id="A0A812C0C2"/>
<dbReference type="GO" id="GO:0006281">
    <property type="term" value="P:DNA repair"/>
    <property type="evidence" value="ECO:0007669"/>
    <property type="project" value="UniProtKB-KW"/>
</dbReference>
<feature type="domain" description="DNA helicase Pif1-like DEAD-box helicase" evidence="2">
    <location>
        <begin position="181"/>
        <end position="247"/>
    </location>
</feature>
<evidence type="ECO:0000313" key="3">
    <source>
        <dbReference type="EMBL" id="CAE1250278.1"/>
    </source>
</evidence>
<reference evidence="3" key="1">
    <citation type="submission" date="2021-01" db="EMBL/GenBank/DDBJ databases">
        <authorList>
            <person name="Li R."/>
            <person name="Bekaert M."/>
        </authorList>
    </citation>
    <scope>NUCLEOTIDE SEQUENCE</scope>
    <source>
        <strain evidence="3">Farmed</strain>
    </source>
</reference>
<dbReference type="EMBL" id="CAHIKZ030001037">
    <property type="protein sequence ID" value="CAE1250278.1"/>
    <property type="molecule type" value="Genomic_DNA"/>
</dbReference>
<dbReference type="GO" id="GO:0016787">
    <property type="term" value="F:hydrolase activity"/>
    <property type="evidence" value="ECO:0007669"/>
    <property type="project" value="UniProtKB-KW"/>
</dbReference>
<dbReference type="EC" id="5.6.2.3" evidence="1"/>
<gene>
    <name evidence="3" type="ORF">SPHA_27022</name>
</gene>
<dbReference type="GO" id="GO:0005524">
    <property type="term" value="F:ATP binding"/>
    <property type="evidence" value="ECO:0007669"/>
    <property type="project" value="UniProtKB-KW"/>
</dbReference>
<dbReference type="Proteomes" id="UP000597762">
    <property type="component" value="Unassembled WGS sequence"/>
</dbReference>
<keyword evidence="1" id="KW-0227">DNA damage</keyword>
<dbReference type="Pfam" id="PF05970">
    <property type="entry name" value="PIF1"/>
    <property type="match status" value="1"/>
</dbReference>
<organism evidence="3 4">
    <name type="scientific">Acanthosepion pharaonis</name>
    <name type="common">Pharaoh cuttlefish</name>
    <name type="synonym">Sepia pharaonis</name>
    <dbReference type="NCBI Taxonomy" id="158019"/>
    <lineage>
        <taxon>Eukaryota</taxon>
        <taxon>Metazoa</taxon>
        <taxon>Spiralia</taxon>
        <taxon>Lophotrochozoa</taxon>
        <taxon>Mollusca</taxon>
        <taxon>Cephalopoda</taxon>
        <taxon>Coleoidea</taxon>
        <taxon>Decapodiformes</taxon>
        <taxon>Sepiida</taxon>
        <taxon>Sepiina</taxon>
        <taxon>Sepiidae</taxon>
        <taxon>Acanthosepion</taxon>
    </lineage>
</organism>